<dbReference type="Pfam" id="PF00501">
    <property type="entry name" value="AMP-binding"/>
    <property type="match status" value="1"/>
</dbReference>
<dbReference type="NCBIfam" id="NF004837">
    <property type="entry name" value="PRK06187.1"/>
    <property type="match status" value="1"/>
</dbReference>
<dbReference type="InterPro" id="IPR045851">
    <property type="entry name" value="AMP-bd_C_sf"/>
</dbReference>
<accession>A0ABW6K7V5</accession>
<dbReference type="EMBL" id="JBIACK010000001">
    <property type="protein sequence ID" value="MFE8699365.1"/>
    <property type="molecule type" value="Genomic_DNA"/>
</dbReference>
<keyword evidence="4" id="KW-1185">Reference proteome</keyword>
<dbReference type="InterPro" id="IPR000873">
    <property type="entry name" value="AMP-dep_synth/lig_dom"/>
</dbReference>
<organism evidence="3 4">
    <name type="scientific">Cytobacillus spartinae</name>
    <dbReference type="NCBI Taxonomy" id="3299023"/>
    <lineage>
        <taxon>Bacteria</taxon>
        <taxon>Bacillati</taxon>
        <taxon>Bacillota</taxon>
        <taxon>Bacilli</taxon>
        <taxon>Bacillales</taxon>
        <taxon>Bacillaceae</taxon>
        <taxon>Cytobacillus</taxon>
    </lineage>
</organism>
<comment type="caution">
    <text evidence="3">The sequence shown here is derived from an EMBL/GenBank/DDBJ whole genome shotgun (WGS) entry which is preliminary data.</text>
</comment>
<dbReference type="PANTHER" id="PTHR24096">
    <property type="entry name" value="LONG-CHAIN-FATTY-ACID--COA LIGASE"/>
    <property type="match status" value="1"/>
</dbReference>
<sequence length="513" mass="56997">MKLKDVLETNIEKFGEYPFIYYYGKQFTNIETRKYSNQLANGLKHLGIKKGDRVIVCMPNCPEVLFAYQGITRAGAIIVPIMFMLHPKEIHYIALNSGAKAIITSSYVIGNVEKAIDALEEKPLLITTDMPTNERAYNFYDVMKKEVPPLEHAENEVSEDDIAVILYTSGTTGNPKGVLLTHKNLVTNAASSAKHNETEQGNTIGVLPLAHVYGLTISNTCYLTGSSIVVFAKFDPKEVFAAIERYQVKGFSAVPAMIYAMYSFPNADQYDLSCLEWVGSGSAPLPVSLLHAFQQKFKCDVLEGYGLSEAAPVVTAHIRNKTIKPGSVGVPLPGVEIKIVDEHDQELPVGEVGELIVRGDSVTPGYFQNEKETNKVLRNNWLYTGDMAKVDEDGFLYIVDRKKDLIIRGGFNLYPRDVEELLNAHNQVQEASVIGVPDERMGEEMVACVVKKPDSLVSEVELIQYCQQHLAKNKTPKKIVFLESLPRNGVGKILKTHLRKTVADLFSTTSKEE</sequence>
<evidence type="ECO:0000259" key="1">
    <source>
        <dbReference type="Pfam" id="PF00501"/>
    </source>
</evidence>
<dbReference type="SUPFAM" id="SSF56801">
    <property type="entry name" value="Acetyl-CoA synthetase-like"/>
    <property type="match status" value="1"/>
</dbReference>
<dbReference type="Gene3D" id="3.40.50.12780">
    <property type="entry name" value="N-terminal domain of ligase-like"/>
    <property type="match status" value="1"/>
</dbReference>
<name>A0ABW6K7V5_9BACI</name>
<evidence type="ECO:0000313" key="4">
    <source>
        <dbReference type="Proteomes" id="UP001601059"/>
    </source>
</evidence>
<feature type="domain" description="AMP-dependent synthetase/ligase" evidence="1">
    <location>
        <begin position="8"/>
        <end position="367"/>
    </location>
</feature>
<dbReference type="InterPro" id="IPR042099">
    <property type="entry name" value="ANL_N_sf"/>
</dbReference>
<dbReference type="PRINTS" id="PR00154">
    <property type="entry name" value="AMPBINDING"/>
</dbReference>
<evidence type="ECO:0000313" key="3">
    <source>
        <dbReference type="EMBL" id="MFE8699365.1"/>
    </source>
</evidence>
<reference evidence="3 4" key="1">
    <citation type="submission" date="2024-08" db="EMBL/GenBank/DDBJ databases">
        <title>Two novel Cytobacillus novel species.</title>
        <authorList>
            <person name="Liu G."/>
        </authorList>
    </citation>
    <scope>NUCLEOTIDE SEQUENCE [LARGE SCALE GENOMIC DNA]</scope>
    <source>
        <strain evidence="3 4">FJAT-54145</strain>
    </source>
</reference>
<dbReference type="Pfam" id="PF13193">
    <property type="entry name" value="AMP-binding_C"/>
    <property type="match status" value="1"/>
</dbReference>
<dbReference type="InterPro" id="IPR020845">
    <property type="entry name" value="AMP-binding_CS"/>
</dbReference>
<dbReference type="Proteomes" id="UP001601059">
    <property type="component" value="Unassembled WGS sequence"/>
</dbReference>
<feature type="domain" description="AMP-binding enzyme C-terminal" evidence="2">
    <location>
        <begin position="418"/>
        <end position="492"/>
    </location>
</feature>
<dbReference type="InterPro" id="IPR025110">
    <property type="entry name" value="AMP-bd_C"/>
</dbReference>
<dbReference type="RefSeq" id="WP_389357506.1">
    <property type="nucleotide sequence ID" value="NZ_JBIACK010000001.1"/>
</dbReference>
<gene>
    <name evidence="3" type="ORF">ACFYKX_01880</name>
</gene>
<proteinExistence type="predicted"/>
<dbReference type="InterPro" id="IPR020459">
    <property type="entry name" value="AMP-binding"/>
</dbReference>
<dbReference type="Gene3D" id="3.30.300.30">
    <property type="match status" value="1"/>
</dbReference>
<evidence type="ECO:0000259" key="2">
    <source>
        <dbReference type="Pfam" id="PF13193"/>
    </source>
</evidence>
<protein>
    <submittedName>
        <fullName evidence="3">Class I adenylate-forming enzyme family protein</fullName>
    </submittedName>
</protein>
<dbReference type="PROSITE" id="PS00455">
    <property type="entry name" value="AMP_BINDING"/>
    <property type="match status" value="1"/>
</dbReference>